<dbReference type="AlphaFoldDB" id="A0A2S8SDE5"/>
<keyword evidence="2" id="KW-1185">Reference proteome</keyword>
<comment type="caution">
    <text evidence="1">The sequence shown here is derived from an EMBL/GenBank/DDBJ whole genome shotgun (WGS) entry which is preliminary data.</text>
</comment>
<gene>
    <name evidence="1" type="ORF">LX70_00688</name>
</gene>
<dbReference type="Proteomes" id="UP000238338">
    <property type="component" value="Unassembled WGS sequence"/>
</dbReference>
<name>A0A2S8SDE5_9RHOB</name>
<organism evidence="1 2">
    <name type="scientific">Albidovulum denitrificans</name>
    <dbReference type="NCBI Taxonomy" id="404881"/>
    <lineage>
        <taxon>Bacteria</taxon>
        <taxon>Pseudomonadati</taxon>
        <taxon>Pseudomonadota</taxon>
        <taxon>Alphaproteobacteria</taxon>
        <taxon>Rhodobacterales</taxon>
        <taxon>Paracoccaceae</taxon>
        <taxon>Albidovulum</taxon>
    </lineage>
</organism>
<reference evidence="1 2" key="1">
    <citation type="submission" date="2018-02" db="EMBL/GenBank/DDBJ databases">
        <title>Genomic Encyclopedia of Archaeal and Bacterial Type Strains, Phase II (KMG-II): from individual species to whole genera.</title>
        <authorList>
            <person name="Goeker M."/>
        </authorList>
    </citation>
    <scope>NUCLEOTIDE SEQUENCE [LARGE SCALE GENOMIC DNA]</scope>
    <source>
        <strain evidence="1 2">DSM 18921</strain>
    </source>
</reference>
<protein>
    <recommendedName>
        <fullName evidence="3">Polyketide cyclase/dehydrase/lipid transport protein</fullName>
    </recommendedName>
</protein>
<dbReference type="RefSeq" id="WP_105513105.1">
    <property type="nucleotide sequence ID" value="NZ_PVEP01000001.1"/>
</dbReference>
<evidence type="ECO:0000313" key="2">
    <source>
        <dbReference type="Proteomes" id="UP000238338"/>
    </source>
</evidence>
<dbReference type="EMBL" id="PVEP01000001">
    <property type="protein sequence ID" value="PQV58871.1"/>
    <property type="molecule type" value="Genomic_DNA"/>
</dbReference>
<dbReference type="OrthoDB" id="5458416at2"/>
<evidence type="ECO:0000313" key="1">
    <source>
        <dbReference type="EMBL" id="PQV58871.1"/>
    </source>
</evidence>
<proteinExistence type="predicted"/>
<dbReference type="SUPFAM" id="SSF55961">
    <property type="entry name" value="Bet v1-like"/>
    <property type="match status" value="1"/>
</dbReference>
<sequence>MREFAHDFPLPLPPDQALPYFTPRGEEAWVPGWSPRYVWPESGATCAGMVFETGTGEARTIWSCLTFDRDRHHARYLRVTPALHSVLVDVRCHPAPGGTGVRVAYRYHPLTRAGADIVAAMTDDGFATEIEGWRALVMAHHARTAAPPDC</sequence>
<accession>A0A2S8SDE5</accession>
<evidence type="ECO:0008006" key="3">
    <source>
        <dbReference type="Google" id="ProtNLM"/>
    </source>
</evidence>